<dbReference type="PANTHER" id="PTHR42663:SF6">
    <property type="entry name" value="HYDROLASE C777.06C-RELATED"/>
    <property type="match status" value="1"/>
</dbReference>
<evidence type="ECO:0000259" key="1">
    <source>
        <dbReference type="Pfam" id="PF12706"/>
    </source>
</evidence>
<dbReference type="AlphaFoldDB" id="A0A382N206"/>
<proteinExistence type="predicted"/>
<feature type="non-terminal residue" evidence="2">
    <location>
        <position position="1"/>
    </location>
</feature>
<dbReference type="Pfam" id="PF12706">
    <property type="entry name" value="Lactamase_B_2"/>
    <property type="match status" value="1"/>
</dbReference>
<name>A0A382N206_9ZZZZ</name>
<reference evidence="2" key="1">
    <citation type="submission" date="2018-05" db="EMBL/GenBank/DDBJ databases">
        <authorList>
            <person name="Lanie J.A."/>
            <person name="Ng W.-L."/>
            <person name="Kazmierczak K.M."/>
            <person name="Andrzejewski T.M."/>
            <person name="Davidsen T.M."/>
            <person name="Wayne K.J."/>
            <person name="Tettelin H."/>
            <person name="Glass J.I."/>
            <person name="Rusch D."/>
            <person name="Podicherti R."/>
            <person name="Tsui H.-C.T."/>
            <person name="Winkler M.E."/>
        </authorList>
    </citation>
    <scope>NUCLEOTIDE SEQUENCE</scope>
</reference>
<dbReference type="EMBL" id="UINC01096890">
    <property type="protein sequence ID" value="SVC54147.1"/>
    <property type="molecule type" value="Genomic_DNA"/>
</dbReference>
<organism evidence="2">
    <name type="scientific">marine metagenome</name>
    <dbReference type="NCBI Taxonomy" id="408172"/>
    <lineage>
        <taxon>unclassified sequences</taxon>
        <taxon>metagenomes</taxon>
        <taxon>ecological metagenomes</taxon>
    </lineage>
</organism>
<accession>A0A382N206</accession>
<gene>
    <name evidence="2" type="ORF">METZ01_LOCUS307001</name>
</gene>
<evidence type="ECO:0000313" key="2">
    <source>
        <dbReference type="EMBL" id="SVC54147.1"/>
    </source>
</evidence>
<dbReference type="InterPro" id="IPR001279">
    <property type="entry name" value="Metallo-B-lactamas"/>
</dbReference>
<dbReference type="InterPro" id="IPR036866">
    <property type="entry name" value="RibonucZ/Hydroxyglut_hydro"/>
</dbReference>
<feature type="domain" description="Metallo-beta-lactamase" evidence="1">
    <location>
        <begin position="6"/>
        <end position="139"/>
    </location>
</feature>
<dbReference type="SUPFAM" id="SSF56281">
    <property type="entry name" value="Metallo-hydrolase/oxidoreductase"/>
    <property type="match status" value="1"/>
</dbReference>
<dbReference type="PANTHER" id="PTHR42663">
    <property type="entry name" value="HYDROLASE C777.06C-RELATED-RELATED"/>
    <property type="match status" value="1"/>
</dbReference>
<dbReference type="Gene3D" id="3.60.15.10">
    <property type="entry name" value="Ribonuclease Z/Hydroxyacylglutathione hydrolase-like"/>
    <property type="match status" value="1"/>
</dbReference>
<sequence length="184" mass="20440">RIYNMRQGGAIPCYGDARTITDVRRMFAYVFDPKTPRGGGLPQLALWPVAGPFSVEHCTVIPIPLCHGTLPILGYRLGAFAYLTDCSEIPAVSWPLLRDLDVLVLDALRHRRHTTHFNMEGAVEAAERIGAQRTYFTHMAHDLPHAETCDGLPETICLAHDGLVCQVSEKTNETVLRDFATARL</sequence>
<protein>
    <recommendedName>
        <fullName evidence="1">Metallo-beta-lactamase domain-containing protein</fullName>
    </recommendedName>
</protein>